<proteinExistence type="predicted"/>
<evidence type="ECO:0000313" key="1">
    <source>
        <dbReference type="EMBL" id="RWW99590.1"/>
    </source>
</evidence>
<name>A0A3S3QRN6_9FLAO</name>
<dbReference type="InterPro" id="IPR009097">
    <property type="entry name" value="Cyclic_Pdiesterase"/>
</dbReference>
<evidence type="ECO:0000313" key="2">
    <source>
        <dbReference type="Proteomes" id="UP000287527"/>
    </source>
</evidence>
<dbReference type="PANTHER" id="PTHR40037:SF1">
    <property type="entry name" value="PHOSPHOESTERASE SAOUHSC_00951-RELATED"/>
    <property type="match status" value="1"/>
</dbReference>
<dbReference type="EMBL" id="SBII01000008">
    <property type="protein sequence ID" value="RWW99590.1"/>
    <property type="molecule type" value="Genomic_DNA"/>
</dbReference>
<keyword evidence="1" id="KW-0436">Ligase</keyword>
<dbReference type="AlphaFoldDB" id="A0A3S3QRN6"/>
<comment type="caution">
    <text evidence="1">The sequence shown here is derived from an EMBL/GenBank/DDBJ whole genome shotgun (WGS) entry which is preliminary data.</text>
</comment>
<accession>A0A3S3QRN6</accession>
<dbReference type="Pfam" id="PF13563">
    <property type="entry name" value="2_5_RNA_ligase2"/>
    <property type="match status" value="1"/>
</dbReference>
<dbReference type="SUPFAM" id="SSF55144">
    <property type="entry name" value="LigT-like"/>
    <property type="match status" value="1"/>
</dbReference>
<dbReference type="PANTHER" id="PTHR40037">
    <property type="entry name" value="PHOSPHOESTERASE YJCG-RELATED"/>
    <property type="match status" value="1"/>
</dbReference>
<dbReference type="Gene3D" id="3.90.1140.10">
    <property type="entry name" value="Cyclic phosphodiesterase"/>
    <property type="match status" value="1"/>
</dbReference>
<dbReference type="InterPro" id="IPR050580">
    <property type="entry name" value="2H_phosphoesterase_YjcG-like"/>
</dbReference>
<dbReference type="Proteomes" id="UP000287527">
    <property type="component" value="Unassembled WGS sequence"/>
</dbReference>
<reference evidence="1 2" key="1">
    <citation type="submission" date="2019-01" db="EMBL/GenBank/DDBJ databases">
        <title>Flavobacterium sp. nov.,isolated from freshwater.</title>
        <authorList>
            <person name="Zhang R."/>
            <person name="Du Z.-J."/>
        </authorList>
    </citation>
    <scope>NUCLEOTIDE SEQUENCE [LARGE SCALE GENOMIC DNA]</scope>
    <source>
        <strain evidence="1 2">1E403</strain>
    </source>
</reference>
<sequence>MPMPADSLYFIALIPHDAVANEVTGFKNDFALNYNSSKALRTMPHITLKAPFKLTAKEHNGLLKWFENIRPSVDRFMVELEDFGSFENKDNPVIYVKPVMSPALERLQKAILTSFENTYPHITIALTERRFHPHMTIAFRDLSPEQYERAIDVYQHKKYSAAFRAESFYLLQNDGEKWTIIAEHLLK</sequence>
<keyword evidence="2" id="KW-1185">Reference proteome</keyword>
<dbReference type="OrthoDB" id="1951600at2"/>
<gene>
    <name evidence="1" type="ORF">EPI11_11595</name>
</gene>
<protein>
    <submittedName>
        <fullName evidence="1">2'-5' RNA ligase family protein</fullName>
    </submittedName>
</protein>
<dbReference type="GO" id="GO:0016874">
    <property type="term" value="F:ligase activity"/>
    <property type="evidence" value="ECO:0007669"/>
    <property type="project" value="UniProtKB-KW"/>
</dbReference>
<organism evidence="1 2">
    <name type="scientific">Flavobacterium cerinum</name>
    <dbReference type="NCBI Taxonomy" id="2502784"/>
    <lineage>
        <taxon>Bacteria</taxon>
        <taxon>Pseudomonadati</taxon>
        <taxon>Bacteroidota</taxon>
        <taxon>Flavobacteriia</taxon>
        <taxon>Flavobacteriales</taxon>
        <taxon>Flavobacteriaceae</taxon>
        <taxon>Flavobacterium</taxon>
    </lineage>
</organism>